<name>A0ABU9YCT1_9SPHN</name>
<sequence>MTLKLPLLALALLATGAMAADSDREARDLAKALAGRTPGKPFDCVNPSWAGGPQIIGNRTLIYRETGRVLRNDLPEACPGLDEDSIIVSEIHGSQLCKGDLFYTLQRGSRIPGPHCRLGKFTPYEKPKS</sequence>
<organism evidence="2 3">
    <name type="scientific">Sphingomonas oligophenolica</name>
    <dbReference type="NCBI Taxonomy" id="301154"/>
    <lineage>
        <taxon>Bacteria</taxon>
        <taxon>Pseudomonadati</taxon>
        <taxon>Pseudomonadota</taxon>
        <taxon>Alphaproteobacteria</taxon>
        <taxon>Sphingomonadales</taxon>
        <taxon>Sphingomonadaceae</taxon>
        <taxon>Sphingomonas</taxon>
    </lineage>
</organism>
<keyword evidence="3" id="KW-1185">Reference proteome</keyword>
<proteinExistence type="predicted"/>
<evidence type="ECO:0000256" key="1">
    <source>
        <dbReference type="SAM" id="SignalP"/>
    </source>
</evidence>
<evidence type="ECO:0000313" key="3">
    <source>
        <dbReference type="Proteomes" id="UP001419910"/>
    </source>
</evidence>
<dbReference type="Proteomes" id="UP001419910">
    <property type="component" value="Unassembled WGS sequence"/>
</dbReference>
<feature type="signal peptide" evidence="1">
    <location>
        <begin position="1"/>
        <end position="19"/>
    </location>
</feature>
<keyword evidence="1" id="KW-0732">Signal</keyword>
<accession>A0ABU9YCT1</accession>
<protein>
    <submittedName>
        <fullName evidence="2">Uncharacterized protein</fullName>
    </submittedName>
</protein>
<gene>
    <name evidence="2" type="ORF">ABC974_28040</name>
</gene>
<dbReference type="EMBL" id="JBDIME010000051">
    <property type="protein sequence ID" value="MEN2793501.1"/>
    <property type="molecule type" value="Genomic_DNA"/>
</dbReference>
<feature type="chain" id="PRO_5046474258" evidence="1">
    <location>
        <begin position="20"/>
        <end position="129"/>
    </location>
</feature>
<comment type="caution">
    <text evidence="2">The sequence shown here is derived from an EMBL/GenBank/DDBJ whole genome shotgun (WGS) entry which is preliminary data.</text>
</comment>
<reference evidence="2 3" key="1">
    <citation type="submission" date="2024-05" db="EMBL/GenBank/DDBJ databases">
        <authorList>
            <person name="Liu Q."/>
            <person name="Xin Y.-H."/>
        </authorList>
    </citation>
    <scope>NUCLEOTIDE SEQUENCE [LARGE SCALE GENOMIC DNA]</scope>
    <source>
        <strain evidence="2 3">CGMCC 1.10181</strain>
    </source>
</reference>
<evidence type="ECO:0000313" key="2">
    <source>
        <dbReference type="EMBL" id="MEN2793501.1"/>
    </source>
</evidence>
<dbReference type="RefSeq" id="WP_343891517.1">
    <property type="nucleotide sequence ID" value="NZ_BAAAEH010000045.1"/>
</dbReference>